<keyword evidence="6" id="KW-0239">DNA-directed DNA polymerase</keyword>
<dbReference type="InterPro" id="IPR015199">
    <property type="entry name" value="DNA_pol_III_delta_C"/>
</dbReference>
<name>A0A942UX08_9FIRM</name>
<dbReference type="Pfam" id="PF09115">
    <property type="entry name" value="DNApol3-delta_C"/>
    <property type="match status" value="1"/>
</dbReference>
<evidence type="ECO:0000256" key="2">
    <source>
        <dbReference type="ARBA" id="ARBA00014363"/>
    </source>
</evidence>
<dbReference type="Gene3D" id="1.20.272.10">
    <property type="match status" value="1"/>
</dbReference>
<dbReference type="GO" id="GO:0009360">
    <property type="term" value="C:DNA polymerase III complex"/>
    <property type="evidence" value="ECO:0007669"/>
    <property type="project" value="InterPro"/>
</dbReference>
<dbReference type="EC" id="2.7.7.7" evidence="1"/>
<comment type="catalytic activity">
    <reaction evidence="7">
        <text>DNA(n) + a 2'-deoxyribonucleoside 5'-triphosphate = DNA(n+1) + diphosphate</text>
        <dbReference type="Rhea" id="RHEA:22508"/>
        <dbReference type="Rhea" id="RHEA-COMP:17339"/>
        <dbReference type="Rhea" id="RHEA-COMP:17340"/>
        <dbReference type="ChEBI" id="CHEBI:33019"/>
        <dbReference type="ChEBI" id="CHEBI:61560"/>
        <dbReference type="ChEBI" id="CHEBI:173112"/>
        <dbReference type="EC" id="2.7.7.7"/>
    </reaction>
</comment>
<evidence type="ECO:0000256" key="1">
    <source>
        <dbReference type="ARBA" id="ARBA00012417"/>
    </source>
</evidence>
<dbReference type="Proteomes" id="UP000724672">
    <property type="component" value="Unassembled WGS sequence"/>
</dbReference>
<dbReference type="InterPro" id="IPR050238">
    <property type="entry name" value="DNA_Rep/Repair_Clamp_Loader"/>
</dbReference>
<evidence type="ECO:0000259" key="8">
    <source>
        <dbReference type="Pfam" id="PF09115"/>
    </source>
</evidence>
<dbReference type="EMBL" id="WSFT01000024">
    <property type="protein sequence ID" value="MBS4537931.1"/>
    <property type="molecule type" value="Genomic_DNA"/>
</dbReference>
<evidence type="ECO:0000256" key="4">
    <source>
        <dbReference type="ARBA" id="ARBA00022695"/>
    </source>
</evidence>
<proteinExistence type="predicted"/>
<evidence type="ECO:0000313" key="10">
    <source>
        <dbReference type="Proteomes" id="UP000724672"/>
    </source>
</evidence>
<dbReference type="InterPro" id="IPR027417">
    <property type="entry name" value="P-loop_NTPase"/>
</dbReference>
<dbReference type="InterPro" id="IPR004622">
    <property type="entry name" value="DNA_pol_HolB"/>
</dbReference>
<dbReference type="RefSeq" id="WP_203365860.1">
    <property type="nucleotide sequence ID" value="NZ_WSFT01000024.1"/>
</dbReference>
<dbReference type="FunFam" id="3.40.50.300:FF:001255">
    <property type="entry name" value="DNA polymerase III subunit delta"/>
    <property type="match status" value="1"/>
</dbReference>
<protein>
    <recommendedName>
        <fullName evidence="2">DNA polymerase III subunit delta'</fullName>
        <ecNumber evidence="1">2.7.7.7</ecNumber>
    </recommendedName>
</protein>
<reference evidence="9" key="1">
    <citation type="submission" date="2019-12" db="EMBL/GenBank/DDBJ databases">
        <title>Clostridiaceae gen. nov. sp. nov., isolated from sediment in Xinjiang, China.</title>
        <authorList>
            <person name="Zhang R."/>
        </authorList>
    </citation>
    <scope>NUCLEOTIDE SEQUENCE</scope>
    <source>
        <strain evidence="9">D2Q-11</strain>
    </source>
</reference>
<dbReference type="GO" id="GO:0003677">
    <property type="term" value="F:DNA binding"/>
    <property type="evidence" value="ECO:0007669"/>
    <property type="project" value="InterPro"/>
</dbReference>
<organism evidence="9 10">
    <name type="scientific">Anaeromonas frigoriresistens</name>
    <dbReference type="NCBI Taxonomy" id="2683708"/>
    <lineage>
        <taxon>Bacteria</taxon>
        <taxon>Bacillati</taxon>
        <taxon>Bacillota</taxon>
        <taxon>Tissierellia</taxon>
        <taxon>Tissierellales</taxon>
        <taxon>Thermohalobacteraceae</taxon>
        <taxon>Anaeromonas</taxon>
    </lineage>
</organism>
<keyword evidence="10" id="KW-1185">Reference proteome</keyword>
<accession>A0A942UX08</accession>
<dbReference type="GO" id="GO:0006261">
    <property type="term" value="P:DNA-templated DNA replication"/>
    <property type="evidence" value="ECO:0007669"/>
    <property type="project" value="TreeGrafter"/>
</dbReference>
<dbReference type="SUPFAM" id="SSF52540">
    <property type="entry name" value="P-loop containing nucleoside triphosphate hydrolases"/>
    <property type="match status" value="1"/>
</dbReference>
<feature type="domain" description="DNA polymerase III delta subunit C-terminal" evidence="8">
    <location>
        <begin position="209"/>
        <end position="324"/>
    </location>
</feature>
<dbReference type="NCBIfam" id="TIGR00678">
    <property type="entry name" value="holB"/>
    <property type="match status" value="1"/>
</dbReference>
<dbReference type="Gene3D" id="3.40.50.300">
    <property type="entry name" value="P-loop containing nucleotide triphosphate hydrolases"/>
    <property type="match status" value="1"/>
</dbReference>
<dbReference type="GO" id="GO:0003887">
    <property type="term" value="F:DNA-directed DNA polymerase activity"/>
    <property type="evidence" value="ECO:0007669"/>
    <property type="project" value="UniProtKB-KW"/>
</dbReference>
<evidence type="ECO:0000256" key="7">
    <source>
        <dbReference type="ARBA" id="ARBA00049244"/>
    </source>
</evidence>
<keyword evidence="4 9" id="KW-0548">Nucleotidyltransferase</keyword>
<evidence type="ECO:0000256" key="5">
    <source>
        <dbReference type="ARBA" id="ARBA00022705"/>
    </source>
</evidence>
<sequence>MDFSDIIGQDKIINSLKNTIKNKSIGHGYIFEGPNGIGKSMMASAFAKAILCKEREIEPCNTCSSCIKFESHNHPDFHIETPDGKSFKKEQIENIQREIRILPYEGNKKIFIIKDSDKMTTEAQNSFLKTLEEPPEDTIIIMTVENTRSLLPTIVSRSQRLKFAPVKENAIEIYLNNKYNIDREKSHVIAAFAGGNMGRAIEMCESDEFNEIREGLMNVIDNNISKDLFKSFTTSKFFEDNKDQIDEILDMMLIWFRDLLIYKETDNDKLIINRDKKELLKEQAFKLSMGRIHGIIDSIMETKDNIRANVNFQLSIELMLLNLQEV</sequence>
<evidence type="ECO:0000256" key="6">
    <source>
        <dbReference type="ARBA" id="ARBA00022932"/>
    </source>
</evidence>
<dbReference type="GO" id="GO:0008408">
    <property type="term" value="F:3'-5' exonuclease activity"/>
    <property type="evidence" value="ECO:0007669"/>
    <property type="project" value="InterPro"/>
</dbReference>
<dbReference type="PANTHER" id="PTHR11669:SF8">
    <property type="entry name" value="DNA POLYMERASE III SUBUNIT DELTA"/>
    <property type="match status" value="1"/>
</dbReference>
<evidence type="ECO:0000313" key="9">
    <source>
        <dbReference type="EMBL" id="MBS4537931.1"/>
    </source>
</evidence>
<keyword evidence="5" id="KW-0235">DNA replication</keyword>
<dbReference type="Pfam" id="PF13177">
    <property type="entry name" value="DNA_pol3_delta2"/>
    <property type="match status" value="1"/>
</dbReference>
<comment type="caution">
    <text evidence="9">The sequence shown here is derived from an EMBL/GenBank/DDBJ whole genome shotgun (WGS) entry which is preliminary data.</text>
</comment>
<gene>
    <name evidence="9" type="primary">holB</name>
    <name evidence="9" type="ORF">GOQ27_05625</name>
</gene>
<keyword evidence="3 9" id="KW-0808">Transferase</keyword>
<dbReference type="PANTHER" id="PTHR11669">
    <property type="entry name" value="REPLICATION FACTOR C / DNA POLYMERASE III GAMMA-TAU SUBUNIT"/>
    <property type="match status" value="1"/>
</dbReference>
<dbReference type="AlphaFoldDB" id="A0A942UX08"/>
<evidence type="ECO:0000256" key="3">
    <source>
        <dbReference type="ARBA" id="ARBA00022679"/>
    </source>
</evidence>